<dbReference type="RefSeq" id="WP_013577174.1">
    <property type="nucleotide sequence ID" value="NC_015061.1"/>
</dbReference>
<dbReference type="AlphaFoldDB" id="A0A0H3FKF8"/>
<evidence type="ECO:0000313" key="2">
    <source>
        <dbReference type="Proteomes" id="UP000007257"/>
    </source>
</evidence>
<reference evidence="2" key="1">
    <citation type="submission" date="2011-01" db="EMBL/GenBank/DDBJ databases">
        <title>Complete sequence of chromosome of Rahnella sp. Y9602.</title>
        <authorList>
            <consortium name="US DOE Joint Genome Institute"/>
            <person name="Lucas S."/>
            <person name="Copeland A."/>
            <person name="Lapidus A."/>
            <person name="Cheng J.-F."/>
            <person name="Goodwin L."/>
            <person name="Pitluck S."/>
            <person name="Lu M."/>
            <person name="Detter J.C."/>
            <person name="Han C."/>
            <person name="Tapia R."/>
            <person name="Land M."/>
            <person name="Hauser L."/>
            <person name="Kyrpides N."/>
            <person name="Ivanova N."/>
            <person name="Ovchinnikova G."/>
            <person name="Pagani I."/>
            <person name="Sobecky P.A."/>
            <person name="Martinez R.J."/>
            <person name="Woyke T."/>
        </authorList>
    </citation>
    <scope>NUCLEOTIDE SEQUENCE [LARGE SCALE GENOMIC DNA]</scope>
    <source>
        <strain evidence="2">Y9602</strain>
    </source>
</reference>
<dbReference type="KEGG" id="rah:Rahaq_3896"/>
<proteinExistence type="predicted"/>
<dbReference type="EMBL" id="CP002505">
    <property type="protein sequence ID" value="ADW75485.1"/>
    <property type="molecule type" value="Genomic_DNA"/>
</dbReference>
<evidence type="ECO:0000313" key="1">
    <source>
        <dbReference type="EMBL" id="ADW75485.1"/>
    </source>
</evidence>
<accession>A0A0H3FKF8</accession>
<name>A0A0H3FKF8_RAHSY</name>
<gene>
    <name evidence="1" type="ordered locus">Rahaq_3896</name>
</gene>
<organism evidence="1 2">
    <name type="scientific">Rahnella sp. (strain Y9602)</name>
    <dbReference type="NCBI Taxonomy" id="2703885"/>
    <lineage>
        <taxon>Bacteria</taxon>
        <taxon>Pseudomonadati</taxon>
        <taxon>Pseudomonadota</taxon>
        <taxon>Gammaproteobacteria</taxon>
        <taxon>Enterobacterales</taxon>
        <taxon>Yersiniaceae</taxon>
        <taxon>Rahnella</taxon>
    </lineage>
</organism>
<dbReference type="Proteomes" id="UP000007257">
    <property type="component" value="Chromosome"/>
</dbReference>
<sequence>MKVNIKIALGLVFLLLGLYYMWPRYIISSGPLGYKVVDSYSKDYYINCEIDTLYKKDKAEMSIIDREWIENNLGKIYKIRLLEFDTNGDALKIISAPHWVNSFLYNYSIFNEDGILTDMYESILKINGVYYKFDYTLIPGEAEKGRLSSYPPTKRKIDYSYGFYVNLAKKSCSHPQ</sequence>
<dbReference type="eggNOG" id="ENOG5031S1Z">
    <property type="taxonomic scope" value="Bacteria"/>
</dbReference>
<dbReference type="HOGENOM" id="CLU_1523938_0_0_6"/>
<protein>
    <submittedName>
        <fullName evidence="1">Uncharacterized protein</fullName>
    </submittedName>
</protein>
<reference evidence="1 2" key="2">
    <citation type="journal article" date="2012" name="J. Bacteriol.">
        <title>Complete Genome Sequence of Rahnella sp. Strain Y9602, a Gammaproteobacterium Isolate from Metal- and Radionuclide-Contaminated Soil.</title>
        <authorList>
            <person name="Martinez R.J."/>
            <person name="Bruce D."/>
            <person name="Detter C."/>
            <person name="Goodwin L.A."/>
            <person name="Han J."/>
            <person name="Han C.S."/>
            <person name="Held B."/>
            <person name="Land M.L."/>
            <person name="Mikhailova N."/>
            <person name="Nolan M."/>
            <person name="Pennacchio L."/>
            <person name="Pitluck S."/>
            <person name="Tapia R."/>
            <person name="Woyke T."/>
            <person name="Sobecky P.A."/>
        </authorList>
    </citation>
    <scope>NUCLEOTIDE SEQUENCE [LARGE SCALE GENOMIC DNA]</scope>
    <source>
        <strain evidence="1 2">Y9602</strain>
    </source>
</reference>
<dbReference type="OrthoDB" id="9874830at2"/>